<organism evidence="4 5">
    <name type="scientific">Pedobacter hartonius</name>
    <dbReference type="NCBI Taxonomy" id="425514"/>
    <lineage>
        <taxon>Bacteria</taxon>
        <taxon>Pseudomonadati</taxon>
        <taxon>Bacteroidota</taxon>
        <taxon>Sphingobacteriia</taxon>
        <taxon>Sphingobacteriales</taxon>
        <taxon>Sphingobacteriaceae</taxon>
        <taxon>Pedobacter</taxon>
    </lineage>
</organism>
<dbReference type="PANTHER" id="PTHR44591:SF3">
    <property type="entry name" value="RESPONSE REGULATORY DOMAIN-CONTAINING PROTEIN"/>
    <property type="match status" value="1"/>
</dbReference>
<dbReference type="Pfam" id="PF00072">
    <property type="entry name" value="Response_reg"/>
    <property type="match status" value="1"/>
</dbReference>
<dbReference type="InterPro" id="IPR001789">
    <property type="entry name" value="Sig_transdc_resp-reg_receiver"/>
</dbReference>
<dbReference type="STRING" id="425514.SAMN05443550_103341"/>
<evidence type="ECO:0000256" key="1">
    <source>
        <dbReference type="ARBA" id="ARBA00022553"/>
    </source>
</evidence>
<feature type="modified residue" description="4-aspartylphosphate" evidence="2">
    <location>
        <position position="52"/>
    </location>
</feature>
<dbReference type="InterPro" id="IPR050595">
    <property type="entry name" value="Bact_response_regulator"/>
</dbReference>
<protein>
    <submittedName>
        <fullName evidence="4">Response regulator receiver domain-containing protein</fullName>
    </submittedName>
</protein>
<accession>A0A1H4BGL5</accession>
<evidence type="ECO:0000313" key="4">
    <source>
        <dbReference type="EMBL" id="SEA47309.1"/>
    </source>
</evidence>
<keyword evidence="1 2" id="KW-0597">Phosphoprotein</keyword>
<dbReference type="PANTHER" id="PTHR44591">
    <property type="entry name" value="STRESS RESPONSE REGULATOR PROTEIN 1"/>
    <property type="match status" value="1"/>
</dbReference>
<evidence type="ECO:0000256" key="2">
    <source>
        <dbReference type="PROSITE-ProRule" id="PRU00169"/>
    </source>
</evidence>
<sequence length="120" mass="13662">MKQIHVVEDDQDIRQIIEFLLEDEGYQVKLFPNVTSFHAAMAKTIPDLFLLDVMLPDGNGIELCKEIRTTQMIKDIPIIVMSANAQAGTIFRQCSADDFISKPFDINDILSKINKQIELH</sequence>
<keyword evidence="5" id="KW-1185">Reference proteome</keyword>
<dbReference type="EMBL" id="FNRA01000003">
    <property type="protein sequence ID" value="SEA47309.1"/>
    <property type="molecule type" value="Genomic_DNA"/>
</dbReference>
<evidence type="ECO:0000313" key="5">
    <source>
        <dbReference type="Proteomes" id="UP000198850"/>
    </source>
</evidence>
<evidence type="ECO:0000259" key="3">
    <source>
        <dbReference type="PROSITE" id="PS50110"/>
    </source>
</evidence>
<gene>
    <name evidence="4" type="ORF">SAMN05443550_103341</name>
</gene>
<dbReference type="InterPro" id="IPR011006">
    <property type="entry name" value="CheY-like_superfamily"/>
</dbReference>
<dbReference type="Gene3D" id="3.40.50.2300">
    <property type="match status" value="1"/>
</dbReference>
<dbReference type="PROSITE" id="PS50110">
    <property type="entry name" value="RESPONSE_REGULATORY"/>
    <property type="match status" value="1"/>
</dbReference>
<name>A0A1H4BGL5_9SPHI</name>
<dbReference type="GO" id="GO:0000160">
    <property type="term" value="P:phosphorelay signal transduction system"/>
    <property type="evidence" value="ECO:0007669"/>
    <property type="project" value="InterPro"/>
</dbReference>
<dbReference type="CDD" id="cd17574">
    <property type="entry name" value="REC_OmpR"/>
    <property type="match status" value="1"/>
</dbReference>
<reference evidence="4 5" key="1">
    <citation type="submission" date="2016-10" db="EMBL/GenBank/DDBJ databases">
        <authorList>
            <person name="de Groot N.N."/>
        </authorList>
    </citation>
    <scope>NUCLEOTIDE SEQUENCE [LARGE SCALE GENOMIC DNA]</scope>
    <source>
        <strain evidence="4 5">DSM 19033</strain>
    </source>
</reference>
<dbReference type="SMART" id="SM00448">
    <property type="entry name" value="REC"/>
    <property type="match status" value="1"/>
</dbReference>
<dbReference type="SUPFAM" id="SSF52172">
    <property type="entry name" value="CheY-like"/>
    <property type="match status" value="1"/>
</dbReference>
<dbReference type="AlphaFoldDB" id="A0A1H4BGL5"/>
<proteinExistence type="predicted"/>
<feature type="domain" description="Response regulatory" evidence="3">
    <location>
        <begin position="3"/>
        <end position="117"/>
    </location>
</feature>
<dbReference type="Proteomes" id="UP000198850">
    <property type="component" value="Unassembled WGS sequence"/>
</dbReference>